<dbReference type="PATRIC" id="fig|1107311.5.peg.1003"/>
<gene>
    <name evidence="2" type="ORF">Q767_12400</name>
</gene>
<proteinExistence type="predicted"/>
<feature type="transmembrane region" description="Helical" evidence="1">
    <location>
        <begin position="56"/>
        <end position="78"/>
    </location>
</feature>
<organism evidence="2 3">
    <name type="scientific">Flavobacterium enshiense DK69</name>
    <dbReference type="NCBI Taxonomy" id="1107311"/>
    <lineage>
        <taxon>Bacteria</taxon>
        <taxon>Pseudomonadati</taxon>
        <taxon>Bacteroidota</taxon>
        <taxon>Flavobacteriia</taxon>
        <taxon>Flavobacteriales</taxon>
        <taxon>Flavobacteriaceae</taxon>
        <taxon>Flavobacterium</taxon>
    </lineage>
</organism>
<dbReference type="EMBL" id="JRLZ01000015">
    <property type="protein sequence ID" value="KGO95255.1"/>
    <property type="molecule type" value="Genomic_DNA"/>
</dbReference>
<reference evidence="2 3" key="2">
    <citation type="journal article" date="2015" name="Stand. Genomic Sci.">
        <title>High quality draft genomic sequence of Flavobacterium enshiense DK69(T) and comparison among Flavobacterium genomes.</title>
        <authorList>
            <person name="Zeng Z."/>
            <person name="Chen C."/>
            <person name="Du H."/>
            <person name="Wang G."/>
            <person name="Li M."/>
        </authorList>
    </citation>
    <scope>NUCLEOTIDE SEQUENCE [LARGE SCALE GENOMIC DNA]</scope>
    <source>
        <strain evidence="2 3">DK69</strain>
    </source>
</reference>
<keyword evidence="3" id="KW-1185">Reference proteome</keyword>
<name>A0A0A2N4B0_9FLAO</name>
<dbReference type="Proteomes" id="UP000030149">
    <property type="component" value="Unassembled WGS sequence"/>
</dbReference>
<dbReference type="AlphaFoldDB" id="A0A0A2N4B0"/>
<keyword evidence="1" id="KW-1133">Transmembrane helix</keyword>
<accession>A0A0A2N4B0</accession>
<evidence type="ECO:0000256" key="1">
    <source>
        <dbReference type="SAM" id="Phobius"/>
    </source>
</evidence>
<comment type="caution">
    <text evidence="2">The sequence shown here is derived from an EMBL/GenBank/DDBJ whole genome shotgun (WGS) entry which is preliminary data.</text>
</comment>
<reference evidence="3" key="1">
    <citation type="submission" date="2013-09" db="EMBL/GenBank/DDBJ databases">
        <authorList>
            <person name="Zeng Z."/>
            <person name="Chen C."/>
        </authorList>
    </citation>
    <scope>NUCLEOTIDE SEQUENCE [LARGE SCALE GENOMIC DNA]</scope>
    <source>
        <strain evidence="3">DK69</strain>
    </source>
</reference>
<evidence type="ECO:0000313" key="3">
    <source>
        <dbReference type="Proteomes" id="UP000030149"/>
    </source>
</evidence>
<keyword evidence="1" id="KW-0472">Membrane</keyword>
<sequence>MKVITRDDKKHKFRKIEKIGSVYYGSIKINGEITKIPLQQNEIKSLRQVDKTTSTILTVGTILVSAGAIVIVIGIITFDYNPDSNDPIL</sequence>
<protein>
    <submittedName>
        <fullName evidence="2">Uncharacterized protein</fullName>
    </submittedName>
</protein>
<evidence type="ECO:0000313" key="2">
    <source>
        <dbReference type="EMBL" id="KGO95255.1"/>
    </source>
</evidence>
<keyword evidence="1" id="KW-0812">Transmembrane</keyword>